<dbReference type="SMART" id="SM00220">
    <property type="entry name" value="S_TKc"/>
    <property type="match status" value="1"/>
</dbReference>
<keyword evidence="1 3" id="KW-0547">Nucleotide-binding</keyword>
<keyword evidence="2 3" id="KW-0067">ATP-binding</keyword>
<evidence type="ECO:0000256" key="2">
    <source>
        <dbReference type="ARBA" id="ARBA00022840"/>
    </source>
</evidence>
<organism evidence="6 7">
    <name type="scientific">Tritrichomonas foetus</name>
    <dbReference type="NCBI Taxonomy" id="1144522"/>
    <lineage>
        <taxon>Eukaryota</taxon>
        <taxon>Metamonada</taxon>
        <taxon>Parabasalia</taxon>
        <taxon>Tritrichomonadida</taxon>
        <taxon>Tritrichomonadidae</taxon>
        <taxon>Tritrichomonas</taxon>
    </lineage>
</organism>
<dbReference type="EMBL" id="MLAK01000002">
    <property type="protein sequence ID" value="OHT17542.1"/>
    <property type="molecule type" value="Genomic_DNA"/>
</dbReference>
<dbReference type="VEuPathDB" id="TrichDB:TRFO_02599"/>
<dbReference type="CDD" id="cd14008">
    <property type="entry name" value="STKc_LKB1_CaMKK"/>
    <property type="match status" value="1"/>
</dbReference>
<evidence type="ECO:0000256" key="1">
    <source>
        <dbReference type="ARBA" id="ARBA00022741"/>
    </source>
</evidence>
<feature type="compositionally biased region" description="Low complexity" evidence="4">
    <location>
        <begin position="441"/>
        <end position="475"/>
    </location>
</feature>
<feature type="compositionally biased region" description="Basic and acidic residues" evidence="4">
    <location>
        <begin position="496"/>
        <end position="505"/>
    </location>
</feature>
<feature type="compositionally biased region" description="Low complexity" evidence="4">
    <location>
        <begin position="83"/>
        <end position="97"/>
    </location>
</feature>
<dbReference type="GO" id="GO:0005524">
    <property type="term" value="F:ATP binding"/>
    <property type="evidence" value="ECO:0007669"/>
    <property type="project" value="UniProtKB-UniRule"/>
</dbReference>
<dbReference type="InterPro" id="IPR017441">
    <property type="entry name" value="Protein_kinase_ATP_BS"/>
</dbReference>
<reference evidence="6" key="1">
    <citation type="submission" date="2016-10" db="EMBL/GenBank/DDBJ databases">
        <authorList>
            <person name="Benchimol M."/>
            <person name="Almeida L.G."/>
            <person name="Vasconcelos A.T."/>
            <person name="Perreira-Neves A."/>
            <person name="Rosa I.A."/>
            <person name="Tasca T."/>
            <person name="Bogo M.R."/>
            <person name="de Souza W."/>
        </authorList>
    </citation>
    <scope>NUCLEOTIDE SEQUENCE [LARGE SCALE GENOMIC DNA]</scope>
    <source>
        <strain evidence="6">K</strain>
    </source>
</reference>
<accession>A0A1J4L6G8</accession>
<feature type="region of interest" description="Disordered" evidence="4">
    <location>
        <begin position="1"/>
        <end position="125"/>
    </location>
</feature>
<dbReference type="PROSITE" id="PS50011">
    <property type="entry name" value="PROTEIN_KINASE_DOM"/>
    <property type="match status" value="1"/>
</dbReference>
<dbReference type="RefSeq" id="XP_068370678.1">
    <property type="nucleotide sequence ID" value="XM_068490787.1"/>
</dbReference>
<dbReference type="Pfam" id="PF00069">
    <property type="entry name" value="Pkinase"/>
    <property type="match status" value="1"/>
</dbReference>
<dbReference type="PANTHER" id="PTHR24346:SF77">
    <property type="entry name" value="SERINE THREONINE PROTEIN KINASE"/>
    <property type="match status" value="1"/>
</dbReference>
<feature type="region of interest" description="Disordered" evidence="4">
    <location>
        <begin position="441"/>
        <end position="505"/>
    </location>
</feature>
<dbReference type="GeneID" id="94825491"/>
<feature type="domain" description="Protein kinase" evidence="5">
    <location>
        <begin position="148"/>
        <end position="399"/>
    </location>
</feature>
<dbReference type="Proteomes" id="UP000179807">
    <property type="component" value="Unassembled WGS sequence"/>
</dbReference>
<dbReference type="GO" id="GO:0035556">
    <property type="term" value="P:intracellular signal transduction"/>
    <property type="evidence" value="ECO:0007669"/>
    <property type="project" value="TreeGrafter"/>
</dbReference>
<dbReference type="AlphaFoldDB" id="A0A1J4L6G8"/>
<dbReference type="PANTHER" id="PTHR24346">
    <property type="entry name" value="MAP/MICROTUBULE AFFINITY-REGULATING KINASE"/>
    <property type="match status" value="1"/>
</dbReference>
<evidence type="ECO:0000256" key="3">
    <source>
        <dbReference type="PROSITE-ProRule" id="PRU10141"/>
    </source>
</evidence>
<comment type="caution">
    <text evidence="6">The sequence shown here is derived from an EMBL/GenBank/DDBJ whole genome shotgun (WGS) entry which is preliminary data.</text>
</comment>
<dbReference type="PROSITE" id="PS00107">
    <property type="entry name" value="PROTEIN_KINASE_ATP"/>
    <property type="match status" value="1"/>
</dbReference>
<proteinExistence type="predicted"/>
<feature type="compositionally biased region" description="Low complexity" evidence="4">
    <location>
        <begin position="105"/>
        <end position="125"/>
    </location>
</feature>
<keyword evidence="7" id="KW-1185">Reference proteome</keyword>
<evidence type="ECO:0000313" key="7">
    <source>
        <dbReference type="Proteomes" id="UP000179807"/>
    </source>
</evidence>
<evidence type="ECO:0000313" key="6">
    <source>
        <dbReference type="EMBL" id="OHT17542.1"/>
    </source>
</evidence>
<dbReference type="InterPro" id="IPR011009">
    <property type="entry name" value="Kinase-like_dom_sf"/>
</dbReference>
<sequence length="505" mass="56182">MGCCTSSAAPVGNLPEDLQRAPEVINDSDDGNTNDSRYLQGKSPQKPKIAQPDDDQSDNDGQNFDRKQQTNNKDQINKNGTENSLQNQNQLKNKNSSRSLTKFANNSSNNNSARNISSTNNSTANINMNEEEDFDYEMCKDEFNLAGYEFEKIIGRGASAVVVQMSKDGVSYAVKVCDLRRAQINFLQANTHDPKDEAAILKRFEHNNVVKLFDFIEDTDNDQVFIVMELLSGGTIMECETVDDKRFAFSQVLSAVQYIHYQRIAHRDIKPANILRHADGTVRLVDFGISVFVPEGSCTIPVELVGTPSFAPPETITSDTYDPFAADIWSLGATLYYILFGHPPFVAENLFEQQRMITTEEPVFPEDADPDAVDLIKSMLVKMPENRIPTDDIWSHPFLNVLKSSMNSSILKVSSRIFESLSSSDTKNSVTRISRGSLRSSLRGSLRGSLKGSLKGSGKQSKAGSKLSRVSTKPVKPVKPVKPKKPKHKRHVTTSLKKETTEEQK</sequence>
<dbReference type="GO" id="GO:0004674">
    <property type="term" value="F:protein serine/threonine kinase activity"/>
    <property type="evidence" value="ECO:0007669"/>
    <property type="project" value="TreeGrafter"/>
</dbReference>
<gene>
    <name evidence="6" type="ORF">TRFO_02599</name>
</gene>
<dbReference type="GO" id="GO:0005737">
    <property type="term" value="C:cytoplasm"/>
    <property type="evidence" value="ECO:0007669"/>
    <property type="project" value="TreeGrafter"/>
</dbReference>
<dbReference type="Gene3D" id="1.10.510.10">
    <property type="entry name" value="Transferase(Phosphotransferase) domain 1"/>
    <property type="match status" value="1"/>
</dbReference>
<feature type="compositionally biased region" description="Polar residues" evidence="4">
    <location>
        <begin position="69"/>
        <end position="82"/>
    </location>
</feature>
<dbReference type="OrthoDB" id="68483at2759"/>
<feature type="compositionally biased region" description="Basic residues" evidence="4">
    <location>
        <begin position="479"/>
        <end position="492"/>
    </location>
</feature>
<dbReference type="InterPro" id="IPR000719">
    <property type="entry name" value="Prot_kinase_dom"/>
</dbReference>
<evidence type="ECO:0000259" key="5">
    <source>
        <dbReference type="PROSITE" id="PS50011"/>
    </source>
</evidence>
<feature type="binding site" evidence="3">
    <location>
        <position position="175"/>
    </location>
    <ligand>
        <name>ATP</name>
        <dbReference type="ChEBI" id="CHEBI:30616"/>
    </ligand>
</feature>
<dbReference type="SUPFAM" id="SSF56112">
    <property type="entry name" value="Protein kinase-like (PK-like)"/>
    <property type="match status" value="1"/>
</dbReference>
<name>A0A1J4L6G8_9EUKA</name>
<evidence type="ECO:0000256" key="4">
    <source>
        <dbReference type="SAM" id="MobiDB-lite"/>
    </source>
</evidence>
<protein>
    <recommendedName>
        <fullName evidence="5">Protein kinase domain-containing protein</fullName>
    </recommendedName>
</protein>